<comment type="subunit">
    <text evidence="6">Part of the multisubunit transport protein particle (TRAPP) complex.</text>
</comment>
<evidence type="ECO:0000313" key="7">
    <source>
        <dbReference type="EMBL" id="CBJ33343.1"/>
    </source>
</evidence>
<dbReference type="GO" id="GO:0005794">
    <property type="term" value="C:Golgi apparatus"/>
    <property type="evidence" value="ECO:0007669"/>
    <property type="project" value="UniProtKB-SubCell"/>
</dbReference>
<dbReference type="SMART" id="SM01399">
    <property type="entry name" value="Sybindin"/>
    <property type="match status" value="1"/>
</dbReference>
<evidence type="ECO:0000256" key="1">
    <source>
        <dbReference type="ARBA" id="ARBA00022448"/>
    </source>
</evidence>
<evidence type="ECO:0000256" key="6">
    <source>
        <dbReference type="RuleBase" id="RU366065"/>
    </source>
</evidence>
<comment type="similarity">
    <text evidence="5">Belongs to the TRAPP small subunits family. BET5 subfamily.</text>
</comment>
<dbReference type="InParanoid" id="D7G240"/>
<keyword evidence="1 6" id="KW-0813">Transport</keyword>
<dbReference type="InterPro" id="IPR007233">
    <property type="entry name" value="TRAPPC"/>
</dbReference>
<proteinExistence type="inferred from homology"/>
<sequence>MIYNLYIFNRKGKCLYYREWNRPQNTLENAADDGEEQRLMFGMLYSLKEVVTKMSTDPASAGLHALKTDSYTLHHLETGSGLRFVLNTDNNAGDLRPTLRQLYSGIFVEYVAKHPQFNPVDGSPIRLPAFDSRLEEYLRSLACFKS</sequence>
<dbReference type="Proteomes" id="UP000002630">
    <property type="component" value="Linkage Group LG23"/>
</dbReference>
<dbReference type="eggNOG" id="KOG3368">
    <property type="taxonomic scope" value="Eukaryota"/>
</dbReference>
<accession>D7G240</accession>
<comment type="subcellular location">
    <subcellularLocation>
        <location evidence="6">Endoplasmic reticulum</location>
    </subcellularLocation>
    <subcellularLocation>
        <location evidence="6">Golgi apparatus</location>
        <location evidence="6">cis-Golgi network</location>
    </subcellularLocation>
</comment>
<dbReference type="EMBL" id="FN648667">
    <property type="protein sequence ID" value="CBJ33343.1"/>
    <property type="molecule type" value="Genomic_DNA"/>
</dbReference>
<dbReference type="PANTHER" id="PTHR23249:SF16">
    <property type="entry name" value="TRAFFICKING PROTEIN PARTICLE COMPLEX SUBUNIT 1"/>
    <property type="match status" value="1"/>
</dbReference>
<dbReference type="GO" id="GO:0006888">
    <property type="term" value="P:endoplasmic reticulum to Golgi vesicle-mediated transport"/>
    <property type="evidence" value="ECO:0007669"/>
    <property type="project" value="UniProtKB-UniRule"/>
</dbReference>
<dbReference type="OrthoDB" id="246406at2759"/>
<evidence type="ECO:0000256" key="4">
    <source>
        <dbReference type="ARBA" id="ARBA00023034"/>
    </source>
</evidence>
<dbReference type="GO" id="GO:0005783">
    <property type="term" value="C:endoplasmic reticulum"/>
    <property type="evidence" value="ECO:0007669"/>
    <property type="project" value="UniProtKB-SubCell"/>
</dbReference>
<organism evidence="7 8">
    <name type="scientific">Ectocarpus siliculosus</name>
    <name type="common">Brown alga</name>
    <name type="synonym">Conferva siliculosa</name>
    <dbReference type="NCBI Taxonomy" id="2880"/>
    <lineage>
        <taxon>Eukaryota</taxon>
        <taxon>Sar</taxon>
        <taxon>Stramenopiles</taxon>
        <taxon>Ochrophyta</taxon>
        <taxon>PX clade</taxon>
        <taxon>Phaeophyceae</taxon>
        <taxon>Ectocarpales</taxon>
        <taxon>Ectocarpaceae</taxon>
        <taxon>Ectocarpus</taxon>
    </lineage>
</organism>
<protein>
    <recommendedName>
        <fullName evidence="6">Trafficking protein particle complex subunit</fullName>
    </recommendedName>
</protein>
<dbReference type="GO" id="GO:0030008">
    <property type="term" value="C:TRAPP complex"/>
    <property type="evidence" value="ECO:0007669"/>
    <property type="project" value="UniProtKB-UniRule"/>
</dbReference>
<evidence type="ECO:0000313" key="8">
    <source>
        <dbReference type="Proteomes" id="UP000002630"/>
    </source>
</evidence>
<evidence type="ECO:0000256" key="5">
    <source>
        <dbReference type="ARBA" id="ARBA00038167"/>
    </source>
</evidence>
<dbReference type="Gene3D" id="3.30.450.70">
    <property type="match status" value="1"/>
</dbReference>
<dbReference type="CDD" id="cd14855">
    <property type="entry name" value="TRAPPC1_MUM2"/>
    <property type="match status" value="1"/>
</dbReference>
<evidence type="ECO:0000256" key="2">
    <source>
        <dbReference type="ARBA" id="ARBA00022824"/>
    </source>
</evidence>
<gene>
    <name evidence="7" type="ORF">Esi_0463_0012</name>
</gene>
<dbReference type="PANTHER" id="PTHR23249">
    <property type="entry name" value="TRAFFICKING PROTEIN PARTICLE COMPLEX SUBUNIT"/>
    <property type="match status" value="1"/>
</dbReference>
<dbReference type="STRING" id="2880.D7G240"/>
<dbReference type="Pfam" id="PF04099">
    <property type="entry name" value="Sybindin"/>
    <property type="match status" value="1"/>
</dbReference>
<keyword evidence="4 6" id="KW-0333">Golgi apparatus</keyword>
<dbReference type="OMA" id="GKLMYGM"/>
<keyword evidence="8" id="KW-1185">Reference proteome</keyword>
<keyword evidence="2 6" id="KW-0256">Endoplasmic reticulum</keyword>
<dbReference type="InterPro" id="IPR011012">
    <property type="entry name" value="Longin-like_dom_sf"/>
</dbReference>
<evidence type="ECO:0000256" key="3">
    <source>
        <dbReference type="ARBA" id="ARBA00022892"/>
    </source>
</evidence>
<reference evidence="7 8" key="1">
    <citation type="journal article" date="2010" name="Nature">
        <title>The Ectocarpus genome and the independent evolution of multicellularity in brown algae.</title>
        <authorList>
            <person name="Cock J.M."/>
            <person name="Sterck L."/>
            <person name="Rouze P."/>
            <person name="Scornet D."/>
            <person name="Allen A.E."/>
            <person name="Amoutzias G."/>
            <person name="Anthouard V."/>
            <person name="Artiguenave F."/>
            <person name="Aury J.M."/>
            <person name="Badger J.H."/>
            <person name="Beszteri B."/>
            <person name="Billiau K."/>
            <person name="Bonnet E."/>
            <person name="Bothwell J.H."/>
            <person name="Bowler C."/>
            <person name="Boyen C."/>
            <person name="Brownlee C."/>
            <person name="Carrano C.J."/>
            <person name="Charrier B."/>
            <person name="Cho G.Y."/>
            <person name="Coelho S.M."/>
            <person name="Collen J."/>
            <person name="Corre E."/>
            <person name="Da Silva C."/>
            <person name="Delage L."/>
            <person name="Delaroque N."/>
            <person name="Dittami S.M."/>
            <person name="Doulbeau S."/>
            <person name="Elias M."/>
            <person name="Farnham G."/>
            <person name="Gachon C.M."/>
            <person name="Gschloessl B."/>
            <person name="Heesch S."/>
            <person name="Jabbari K."/>
            <person name="Jubin C."/>
            <person name="Kawai H."/>
            <person name="Kimura K."/>
            <person name="Kloareg B."/>
            <person name="Kupper F.C."/>
            <person name="Lang D."/>
            <person name="Le Bail A."/>
            <person name="Leblanc C."/>
            <person name="Lerouge P."/>
            <person name="Lohr M."/>
            <person name="Lopez P.J."/>
            <person name="Martens C."/>
            <person name="Maumus F."/>
            <person name="Michel G."/>
            <person name="Miranda-Saavedra D."/>
            <person name="Morales J."/>
            <person name="Moreau H."/>
            <person name="Motomura T."/>
            <person name="Nagasato C."/>
            <person name="Napoli C.A."/>
            <person name="Nelson D.R."/>
            <person name="Nyvall-Collen P."/>
            <person name="Peters A.F."/>
            <person name="Pommier C."/>
            <person name="Potin P."/>
            <person name="Poulain J."/>
            <person name="Quesneville H."/>
            <person name="Read B."/>
            <person name="Rensing S.A."/>
            <person name="Ritter A."/>
            <person name="Rousvoal S."/>
            <person name="Samanta M."/>
            <person name="Samson G."/>
            <person name="Schroeder D.C."/>
            <person name="Segurens B."/>
            <person name="Strittmatter M."/>
            <person name="Tonon T."/>
            <person name="Tregear J.W."/>
            <person name="Valentin K."/>
            <person name="von Dassow P."/>
            <person name="Yamagishi T."/>
            <person name="Van de Peer Y."/>
            <person name="Wincker P."/>
        </authorList>
    </citation>
    <scope>NUCLEOTIDE SEQUENCE [LARGE SCALE GENOMIC DNA]</scope>
    <source>
        <strain evidence="8">Ec32 / CCAP1310/4</strain>
    </source>
</reference>
<name>D7G240_ECTSI</name>
<dbReference type="AlphaFoldDB" id="D7G240"/>
<dbReference type="EMBL" id="FN649748">
    <property type="protein sequence ID" value="CBJ33343.1"/>
    <property type="molecule type" value="Genomic_DNA"/>
</dbReference>
<dbReference type="SUPFAM" id="SSF64356">
    <property type="entry name" value="SNARE-like"/>
    <property type="match status" value="1"/>
</dbReference>
<keyword evidence="3 6" id="KW-0931">ER-Golgi transport</keyword>